<name>R1AWA4_9FIRM</name>
<comment type="caution">
    <text evidence="2">The sequence shown here is derived from an EMBL/GenBank/DDBJ whole genome shotgun (WGS) entry which is preliminary data.</text>
</comment>
<evidence type="ECO:0000313" key="2">
    <source>
        <dbReference type="EMBL" id="EOD01443.1"/>
    </source>
</evidence>
<keyword evidence="1" id="KW-1133">Transmembrane helix</keyword>
<feature type="transmembrane region" description="Helical" evidence="1">
    <location>
        <begin position="6"/>
        <end position="28"/>
    </location>
</feature>
<dbReference type="RefSeq" id="WP_006308206.1">
    <property type="nucleotide sequence ID" value="NZ_ARZA01000058.1"/>
</dbReference>
<keyword evidence="1" id="KW-0812">Transmembrane</keyword>
<evidence type="ECO:0008006" key="4">
    <source>
        <dbReference type="Google" id="ProtNLM"/>
    </source>
</evidence>
<accession>R1AWA4</accession>
<protein>
    <recommendedName>
        <fullName evidence="4">Lipoprotein</fullName>
    </recommendedName>
</protein>
<sequence length="158" mass="18479">MGVEKLLILGTVVLLVIGLGCICLAQYFNNRGKKVWSEKKEKINMIDRISYNWSVFLEGITVQIDRETEEKIKKHLVEVFDHIVKRNPDMQAANDYLEIETYMKITGFWDGPYGRILELEIKSEDKPSVKIKFNINSIMNAAYRTRKEQEKPKLRVIK</sequence>
<evidence type="ECO:0000256" key="1">
    <source>
        <dbReference type="SAM" id="Phobius"/>
    </source>
</evidence>
<dbReference type="PROSITE" id="PS51257">
    <property type="entry name" value="PROKAR_LIPOPROTEIN"/>
    <property type="match status" value="1"/>
</dbReference>
<keyword evidence="1" id="KW-0472">Membrane</keyword>
<evidence type="ECO:0000313" key="3">
    <source>
        <dbReference type="Proteomes" id="UP000013378"/>
    </source>
</evidence>
<gene>
    <name evidence="2" type="ORF">L21TH_0490</name>
</gene>
<dbReference type="AlphaFoldDB" id="R1AWA4"/>
<organism evidence="2 3">
    <name type="scientific">Caldisalinibacter kiritimatiensis</name>
    <dbReference type="NCBI Taxonomy" id="1304284"/>
    <lineage>
        <taxon>Bacteria</taxon>
        <taxon>Bacillati</taxon>
        <taxon>Bacillota</taxon>
        <taxon>Tissierellia</taxon>
        <taxon>Tissierellales</taxon>
        <taxon>Thermohalobacteraceae</taxon>
        <taxon>Caldisalinibacter</taxon>
    </lineage>
</organism>
<reference evidence="2 3" key="1">
    <citation type="journal article" date="2015" name="Geomicrobiol. J.">
        <title>Caldisalinibacter kiritimatiensis gen. nov., sp. nov., a moderately thermohalophilic thiosulfate-reducing bacterium from a hypersaline microbial mat.</title>
        <authorList>
            <person name="Ben Hania W."/>
            <person name="Joseph M."/>
            <person name="Fiebig A."/>
            <person name="Bunk B."/>
            <person name="Klenk H.-P."/>
            <person name="Fardeau M.-L."/>
            <person name="Spring S."/>
        </authorList>
    </citation>
    <scope>NUCLEOTIDE SEQUENCE [LARGE SCALE GENOMIC DNA]</scope>
    <source>
        <strain evidence="2 3">L21-TH-D2</strain>
    </source>
</reference>
<dbReference type="Proteomes" id="UP000013378">
    <property type="component" value="Unassembled WGS sequence"/>
</dbReference>
<dbReference type="EMBL" id="ARZA01000058">
    <property type="protein sequence ID" value="EOD01443.1"/>
    <property type="molecule type" value="Genomic_DNA"/>
</dbReference>
<keyword evidence="3" id="KW-1185">Reference proteome</keyword>
<proteinExistence type="predicted"/>